<reference evidence="3" key="1">
    <citation type="submission" date="2017-02" db="UniProtKB">
        <authorList>
            <consortium name="WormBaseParasite"/>
        </authorList>
    </citation>
    <scope>IDENTIFICATION</scope>
</reference>
<evidence type="ECO:0000313" key="1">
    <source>
        <dbReference type="EMBL" id="VDN03655.1"/>
    </source>
</evidence>
<gene>
    <name evidence="1" type="ORF">TCLT_LOCUS6318</name>
</gene>
<evidence type="ECO:0000313" key="3">
    <source>
        <dbReference type="WBParaSite" id="TCLT_0000632901-mRNA-1"/>
    </source>
</evidence>
<dbReference type="Proteomes" id="UP000276776">
    <property type="component" value="Unassembled WGS sequence"/>
</dbReference>
<reference evidence="1 2" key="2">
    <citation type="submission" date="2018-11" db="EMBL/GenBank/DDBJ databases">
        <authorList>
            <consortium name="Pathogen Informatics"/>
        </authorList>
    </citation>
    <scope>NUCLEOTIDE SEQUENCE [LARGE SCALE GENOMIC DNA]</scope>
</reference>
<evidence type="ECO:0000313" key="2">
    <source>
        <dbReference type="Proteomes" id="UP000276776"/>
    </source>
</evidence>
<name>A0A0N5D0K2_THECL</name>
<accession>A0A0N5D0K2</accession>
<dbReference type="WBParaSite" id="TCLT_0000632901-mRNA-1">
    <property type="protein sequence ID" value="TCLT_0000632901-mRNA-1"/>
    <property type="gene ID" value="TCLT_0000632901"/>
</dbReference>
<dbReference type="AlphaFoldDB" id="A0A0N5D0K2"/>
<dbReference type="EMBL" id="UYYF01004406">
    <property type="protein sequence ID" value="VDN03655.1"/>
    <property type="molecule type" value="Genomic_DNA"/>
</dbReference>
<sequence length="66" mass="7460">MCQHTEGLQEVICPTLLGHCFTAEAYSHFFRDDQRDESLTLIFYPHPSLPTLLCTSSGRTGTRVMV</sequence>
<keyword evidence="2" id="KW-1185">Reference proteome</keyword>
<organism evidence="3">
    <name type="scientific">Thelazia callipaeda</name>
    <name type="common">Oriental eyeworm</name>
    <name type="synonym">Parasitic nematode</name>
    <dbReference type="NCBI Taxonomy" id="103827"/>
    <lineage>
        <taxon>Eukaryota</taxon>
        <taxon>Metazoa</taxon>
        <taxon>Ecdysozoa</taxon>
        <taxon>Nematoda</taxon>
        <taxon>Chromadorea</taxon>
        <taxon>Rhabditida</taxon>
        <taxon>Spirurina</taxon>
        <taxon>Spiruromorpha</taxon>
        <taxon>Thelazioidea</taxon>
        <taxon>Thelaziidae</taxon>
        <taxon>Thelazia</taxon>
    </lineage>
</organism>
<proteinExistence type="predicted"/>
<protein>
    <submittedName>
        <fullName evidence="3">Transposase</fullName>
    </submittedName>
</protein>